<protein>
    <submittedName>
        <fullName evidence="1">Uncharacterized protein</fullName>
    </submittedName>
</protein>
<evidence type="ECO:0000313" key="2">
    <source>
        <dbReference type="Proteomes" id="UP000248329"/>
    </source>
</evidence>
<proteinExistence type="predicted"/>
<evidence type="ECO:0000313" key="1">
    <source>
        <dbReference type="EMBL" id="PXF60449.1"/>
    </source>
</evidence>
<name>A0AC61L290_9EURY</name>
<sequence>MNKIKTLFVVSLLLTCLYIPCIAAAGNNDGLHTQDAQVDRTVGQAHAGMGVAADAQATRRDSRDELQRAREVYRNDKTPENQQMLMDAAKDYLLQMLDLMIGRLTLLQERIEFAEKNNILVPDGASENIDRYIIRFEGYEIEVRSADTAADIRSVARSINHEWRSSRREILHCTKYMLASRIELYLEKANNIYDRLDVKIGELEDEDVDTTNLRQNQEDFKEALVCIEENYELAKEAVSDDEINSGEVRQYIRNASRCIREANNLLRDMFRELRALEGYMDGAVILTGTGSFDASGSGTAWLHGSLDLALVCDSGTLMVRDRAGDMEIAVTGNGVKGQSGRWTVYHGFDGTADITGSDVSVVLVGSGVDLTVTGTGRAILVGDGTYQVKGSGGDMISSGDWQEPRDGYEIGVDESVSEEGDSTGDDLLDEAEDETAVDDTANEPDSGTDDAGDGDTDTSNNETESGTDDNGATS</sequence>
<comment type="caution">
    <text evidence="1">The sequence shown here is derived from an EMBL/GenBank/DDBJ whole genome shotgun (WGS) entry which is preliminary data.</text>
</comment>
<dbReference type="Proteomes" id="UP000248329">
    <property type="component" value="Unassembled WGS sequence"/>
</dbReference>
<reference evidence="1" key="1">
    <citation type="submission" date="2018-01" db="EMBL/GenBank/DDBJ databases">
        <authorList>
            <person name="Krukenberg V."/>
        </authorList>
    </citation>
    <scope>NUCLEOTIDE SEQUENCE</scope>
    <source>
        <strain evidence="1">E20ANME2</strain>
    </source>
</reference>
<accession>A0AC61L290</accession>
<gene>
    <name evidence="1" type="ORF">C4B59_09235</name>
</gene>
<organism evidence="1 2">
    <name type="scientific">Candidatus Methanogaster sp</name>
    <dbReference type="NCBI Taxonomy" id="3386292"/>
    <lineage>
        <taxon>Archaea</taxon>
        <taxon>Methanobacteriati</taxon>
        <taxon>Methanobacteriota</taxon>
        <taxon>Stenosarchaea group</taxon>
        <taxon>Methanomicrobia</taxon>
        <taxon>Methanosarcinales</taxon>
        <taxon>ANME-2 cluster</taxon>
        <taxon>Candidatus Methanogasteraceae</taxon>
        <taxon>Candidatus Methanogaster</taxon>
    </lineage>
</organism>
<dbReference type="EMBL" id="PQXF01000016">
    <property type="protein sequence ID" value="PXF60449.1"/>
    <property type="molecule type" value="Genomic_DNA"/>
</dbReference>